<dbReference type="Pfam" id="PF00067">
    <property type="entry name" value="p450"/>
    <property type="match status" value="2"/>
</dbReference>
<accession>C6JS99</accession>
<keyword evidence="1 3" id="KW-0479">Metal-binding</keyword>
<keyword evidence="3" id="KW-0560">Oxidoreductase</keyword>
<evidence type="ECO:0000256" key="1">
    <source>
        <dbReference type="ARBA" id="ARBA00022723"/>
    </source>
</evidence>
<evidence type="ECO:0000313" key="4">
    <source>
        <dbReference type="EMBL" id="EES20355.1"/>
    </source>
</evidence>
<dbReference type="SUPFAM" id="SSF48264">
    <property type="entry name" value="Cytochrome P450"/>
    <property type="match status" value="1"/>
</dbReference>
<dbReference type="GO" id="GO:0016705">
    <property type="term" value="F:oxidoreductase activity, acting on paired donors, with incorporation or reduction of molecular oxygen"/>
    <property type="evidence" value="ECO:0007669"/>
    <property type="project" value="InterPro"/>
</dbReference>
<dbReference type="GO" id="GO:0005506">
    <property type="term" value="F:iron ion binding"/>
    <property type="evidence" value="ECO:0007669"/>
    <property type="project" value="InterPro"/>
</dbReference>
<evidence type="ECO:0000256" key="2">
    <source>
        <dbReference type="ARBA" id="ARBA00023004"/>
    </source>
</evidence>
<dbReference type="ExpressionAtlas" id="C6JS99">
    <property type="expression patterns" value="baseline and differential"/>
</dbReference>
<keyword evidence="3" id="KW-0349">Heme</keyword>
<keyword evidence="3" id="KW-0503">Monooxygenase</keyword>
<dbReference type="InterPro" id="IPR002401">
    <property type="entry name" value="Cyt_P450_E_grp-I"/>
</dbReference>
<keyword evidence="2 3" id="KW-0408">Iron</keyword>
<protein>
    <recommendedName>
        <fullName evidence="5">Cytochrome P450</fullName>
    </recommendedName>
</protein>
<evidence type="ECO:0000256" key="3">
    <source>
        <dbReference type="RuleBase" id="RU000461"/>
    </source>
</evidence>
<reference evidence="4" key="1">
    <citation type="journal article" date="2009" name="Nature">
        <title>The Sorghum bicolor genome and the diversification of grasses.</title>
        <authorList>
            <person name="Paterson A.H."/>
            <person name="Bowers J.E."/>
            <person name="Bruggmann R."/>
            <person name="Dubchak I."/>
            <person name="Grimwood J."/>
            <person name="Gundlach H."/>
            <person name="Haberer G."/>
            <person name="Hellsten U."/>
            <person name="Mitros T."/>
            <person name="Poliakov A."/>
            <person name="Schmutz J."/>
            <person name="Spannagl M."/>
            <person name="Tang H."/>
            <person name="Wang X."/>
            <person name="Wicker T."/>
            <person name="Bharti A.K."/>
            <person name="Chapman J."/>
            <person name="Feltus F.A."/>
            <person name="Gowik U."/>
            <person name="Grigoriev I.V."/>
            <person name="Lyons E."/>
            <person name="Maher C.A."/>
            <person name="Martis M."/>
            <person name="Narechania A."/>
            <person name="Otillar R.P."/>
            <person name="Penning B.W."/>
            <person name="Salamov A.A."/>
            <person name="Wang Y."/>
            <person name="Zhang L."/>
            <person name="Carpita N.C."/>
            <person name="Freeling M."/>
            <person name="Gingle A.R."/>
            <person name="Hash C.T."/>
            <person name="Keller B."/>
            <person name="Klein P."/>
            <person name="Kresovich S."/>
            <person name="McCann M.C."/>
            <person name="Ming R."/>
            <person name="Peterson D.G."/>
            <person name="Mehboob-ur-Rahman"/>
            <person name="Ware D."/>
            <person name="Westhoff P."/>
            <person name="Mayer K.F."/>
            <person name="Messing J."/>
            <person name="Rokhsar D.S."/>
        </authorList>
    </citation>
    <scope>NUCLEOTIDE SEQUENCE [LARGE SCALE GENOMIC DNA]</scope>
</reference>
<dbReference type="GO" id="GO:0004497">
    <property type="term" value="F:monooxygenase activity"/>
    <property type="evidence" value="ECO:0007669"/>
    <property type="project" value="UniProtKB-KW"/>
</dbReference>
<dbReference type="HOGENOM" id="CLU_001570_15_5_1"/>
<dbReference type="InterPro" id="IPR001128">
    <property type="entry name" value="Cyt_P450"/>
</dbReference>
<comment type="similarity">
    <text evidence="3">Belongs to the cytochrome P450 family.</text>
</comment>
<dbReference type="PRINTS" id="PR00463">
    <property type="entry name" value="EP450I"/>
</dbReference>
<dbReference type="GO" id="GO:0020037">
    <property type="term" value="F:heme binding"/>
    <property type="evidence" value="ECO:0007669"/>
    <property type="project" value="InterPro"/>
</dbReference>
<organism evidence="4">
    <name type="scientific">Sorghum bicolor</name>
    <name type="common">Sorghum</name>
    <name type="synonym">Sorghum vulgare</name>
    <dbReference type="NCBI Taxonomy" id="4558"/>
    <lineage>
        <taxon>Eukaryota</taxon>
        <taxon>Viridiplantae</taxon>
        <taxon>Streptophyta</taxon>
        <taxon>Embryophyta</taxon>
        <taxon>Tracheophyta</taxon>
        <taxon>Spermatophyta</taxon>
        <taxon>Magnoliopsida</taxon>
        <taxon>Liliopsida</taxon>
        <taxon>Poales</taxon>
        <taxon>Poaceae</taxon>
        <taxon>PACMAD clade</taxon>
        <taxon>Panicoideae</taxon>
        <taxon>Andropogonodae</taxon>
        <taxon>Andropogoneae</taxon>
        <taxon>Sorghinae</taxon>
        <taxon>Sorghum</taxon>
    </lineage>
</organism>
<dbReference type="Gene3D" id="1.10.630.10">
    <property type="entry name" value="Cytochrome P450"/>
    <property type="match status" value="2"/>
</dbReference>
<dbReference type="EMBL" id="GL002777">
    <property type="protein sequence ID" value="EES20355.1"/>
    <property type="molecule type" value="Genomic_DNA"/>
</dbReference>
<name>C6JS99_SORBI</name>
<dbReference type="InterPro" id="IPR017972">
    <property type="entry name" value="Cyt_P450_CS"/>
</dbReference>
<gene>
    <name evidence="4" type="primary">Sb0183s002020</name>
    <name evidence="4" type="ORF">SORBIDRAFT_0183s002020</name>
</gene>
<evidence type="ECO:0008006" key="5">
    <source>
        <dbReference type="Google" id="ProtNLM"/>
    </source>
</evidence>
<dbReference type="PROSITE" id="PS00086">
    <property type="entry name" value="CYTOCHROME_P450"/>
    <property type="match status" value="1"/>
</dbReference>
<dbReference type="PANTHER" id="PTHR24286">
    <property type="entry name" value="CYTOCHROME P450 26"/>
    <property type="match status" value="1"/>
</dbReference>
<dbReference type="PANTHER" id="PTHR24286:SF81">
    <property type="entry name" value="CYTOCHROME P450 FAMILY PROTEIN, EXPRESSED"/>
    <property type="match status" value="1"/>
</dbReference>
<proteinExistence type="inferred from homology"/>
<sequence length="424" mass="48087">MDYLAAPVFVTLALATLLLRLVLRWRVGELCHPRLPPGSRGLPLFGETLEFFTASPTLELLPFFKRRLERYGPIFRTSLVGEDLIVSLDPELSTRVLQEEERAFQIWYPPSFMRVLGADSIIAALGPLHRHIRALMLRLFGPESLRLVLLPDVQRSARAELRSWLRLPDVEVRAATSRMIFGVTAKKLISHDDAASEGSLWKCFDACTSGLLAFPLCVPGTAFYRCMQLFDSSHQGRRRVMKMLKEQLGARRNEPEREGVDFFDLVIHELDKPESELNENMALDLLFLMLFASHETTSIGLTVILKFLTDNPKALQELTEEHENVQKRAGADPDSDEITWEEYKSMKFTSHDILEPVGGSKNFMAFGGGLRLCVGADFAKLQMAIFLHCLVIKYRWEAISGGTMMFYPGLRFPDGFHIKLLPKD</sequence>
<dbReference type="AlphaFoldDB" id="C6JS99"/>
<dbReference type="InterPro" id="IPR036396">
    <property type="entry name" value="Cyt_P450_sf"/>
</dbReference>